<organism evidence="1">
    <name type="scientific">Rhizophora mucronata</name>
    <name type="common">Asiatic mangrove</name>
    <dbReference type="NCBI Taxonomy" id="61149"/>
    <lineage>
        <taxon>Eukaryota</taxon>
        <taxon>Viridiplantae</taxon>
        <taxon>Streptophyta</taxon>
        <taxon>Embryophyta</taxon>
        <taxon>Tracheophyta</taxon>
        <taxon>Spermatophyta</taxon>
        <taxon>Magnoliopsida</taxon>
        <taxon>eudicotyledons</taxon>
        <taxon>Gunneridae</taxon>
        <taxon>Pentapetalae</taxon>
        <taxon>rosids</taxon>
        <taxon>fabids</taxon>
        <taxon>Malpighiales</taxon>
        <taxon>Rhizophoraceae</taxon>
        <taxon>Rhizophora</taxon>
    </lineage>
</organism>
<protein>
    <submittedName>
        <fullName evidence="1">Uncharacterized protein</fullName>
    </submittedName>
</protein>
<accession>A0A2P2IS46</accession>
<evidence type="ECO:0000313" key="1">
    <source>
        <dbReference type="EMBL" id="MBW84051.1"/>
    </source>
</evidence>
<name>A0A2P2IS46_RHIMU</name>
<proteinExistence type="predicted"/>
<sequence length="34" mass="3907">MSKSPQILVTLGVFPIDAQLRKMIHPFSRHSFHS</sequence>
<dbReference type="EMBL" id="GGEC01003569">
    <property type="protein sequence ID" value="MBW84052.1"/>
    <property type="molecule type" value="Transcribed_RNA"/>
</dbReference>
<dbReference type="AlphaFoldDB" id="A0A2P2IS46"/>
<dbReference type="EMBL" id="GGEC01003568">
    <property type="protein sequence ID" value="MBW84051.1"/>
    <property type="molecule type" value="Transcribed_RNA"/>
</dbReference>
<reference evidence="1" key="1">
    <citation type="submission" date="2018-02" db="EMBL/GenBank/DDBJ databases">
        <title>Rhizophora mucronata_Transcriptome.</title>
        <authorList>
            <person name="Meera S.P."/>
            <person name="Sreeshan A."/>
            <person name="Augustine A."/>
        </authorList>
    </citation>
    <scope>NUCLEOTIDE SEQUENCE</scope>
    <source>
        <tissue evidence="1">Leaf</tissue>
    </source>
</reference>